<evidence type="ECO:0000313" key="3">
    <source>
        <dbReference type="EMBL" id="TCZ73684.1"/>
    </source>
</evidence>
<dbReference type="InterPro" id="IPR026341">
    <property type="entry name" value="T9SS_type_B"/>
</dbReference>
<dbReference type="InterPro" id="IPR044023">
    <property type="entry name" value="Ig_7"/>
</dbReference>
<dbReference type="Pfam" id="PF19081">
    <property type="entry name" value="Ig_7"/>
    <property type="match status" value="1"/>
</dbReference>
<dbReference type="SUPFAM" id="SSF49299">
    <property type="entry name" value="PKD domain"/>
    <property type="match status" value="2"/>
</dbReference>
<evidence type="ECO:0000313" key="4">
    <source>
        <dbReference type="Proteomes" id="UP000295164"/>
    </source>
</evidence>
<sequence length="893" mass="95910">MYQRYLWLLSLFFLSFGARAQCPDNIGFGRGNLANWACSMGQVTNSSAGNVMDLSASAPTPNHHSITDTSELFLDPYGGFPIVCPFGGRYSVQLGNDLTGKEADGLSYSFTVPANLDTFTITFFYAVVLQNPGHAPDEQPRFTVTARNEGSGSIVNCSDFDFVASGGIPGFKNSPLDPTVVYKEWTPASLQFAGMAGETITLEFRVADCTRGGHFGYAYVDVSDNCTGQLATAPYCPDANALVLNAPYGFEDYTWYSEDFSQIVGSGQSVTLSPAPATSGAYWVSMVPYPGYGCPDTIKAVVTTNPVPPPPDVRAYYYCQNQTAFPLSATASAGHLLQWYTAPTGGVASTSPPTPSTATLGVREYWVSQKQLFGCESPRVPVRVTVHGPVPISLAVNQDRQCFRGHDFVFTNTTANLASPYFEIQFGDGYRAFAQPGVPVSHHYDYGGAFRAKLVLSNTGVCSDTTGINIVVIPDPVAFIAGPPSICVGAVGAALADSSLVPGSSLAQWWWNVGGVISNNPQPPLPANAAGPVTVDLVVTNTDGCRSDTVHKVLPVHARPVAAFTFSGYCDNEPLQLRDASYQPPNTQGERLESWSWTADGNPLSNRSSPDVLLSGGTHRVALVVANNFGCTSDPADSSITLSAHPRIDVQADDSCAGRPMQFTAQVLSGLVRDWRWNLGAGWVNGGMRLRQTFLQPGIRFLQVIAAAPDGCRDTLSRGIPVIRNEAFAGSDTSATYGEAVQLDSHGDSTMRFTWSPADGLTDPASARPLALWPADIRYELYAVDRFGCESRSSILVRRYLGPDLYVPSAFTPNADGRNDRLRVLPVGIRTLHYFAVYSRGGKLLYRGTQGDKGWDGTFGGVALGTQTLVWVAEGTDYKGQKVFRKGTATLLR</sequence>
<feature type="domain" description="Ig-like" evidence="2">
    <location>
        <begin position="309"/>
        <end position="386"/>
    </location>
</feature>
<name>A0A4R4E2E3_9BACT</name>
<protein>
    <submittedName>
        <fullName evidence="3">T9SS type B sorting domain-containing protein</fullName>
    </submittedName>
</protein>
<proteinExistence type="predicted"/>
<dbReference type="Gene3D" id="2.60.40.10">
    <property type="entry name" value="Immunoglobulins"/>
    <property type="match status" value="1"/>
</dbReference>
<accession>A0A4R4E2E3</accession>
<gene>
    <name evidence="3" type="ORF">E0486_05220</name>
</gene>
<feature type="chain" id="PRO_5021000710" evidence="1">
    <location>
        <begin position="21"/>
        <end position="893"/>
    </location>
</feature>
<dbReference type="AlphaFoldDB" id="A0A4R4E2E3"/>
<dbReference type="OrthoDB" id="1490014at2"/>
<dbReference type="InterPro" id="IPR013783">
    <property type="entry name" value="Ig-like_fold"/>
</dbReference>
<dbReference type="RefSeq" id="WP_131851089.1">
    <property type="nucleotide sequence ID" value="NZ_SKFH01000005.1"/>
</dbReference>
<dbReference type="Proteomes" id="UP000295164">
    <property type="component" value="Unassembled WGS sequence"/>
</dbReference>
<dbReference type="EMBL" id="SKFH01000005">
    <property type="protein sequence ID" value="TCZ73684.1"/>
    <property type="molecule type" value="Genomic_DNA"/>
</dbReference>
<keyword evidence="1" id="KW-0732">Signal</keyword>
<dbReference type="NCBIfam" id="TIGR04131">
    <property type="entry name" value="Bac_Flav_CTERM"/>
    <property type="match status" value="1"/>
</dbReference>
<reference evidence="3 4" key="1">
    <citation type="submission" date="2019-03" db="EMBL/GenBank/DDBJ databases">
        <authorList>
            <person name="Kim M.K.M."/>
        </authorList>
    </citation>
    <scope>NUCLEOTIDE SEQUENCE [LARGE SCALE GENOMIC DNA]</scope>
    <source>
        <strain evidence="3 4">17J68-15</strain>
    </source>
</reference>
<evidence type="ECO:0000259" key="2">
    <source>
        <dbReference type="Pfam" id="PF19081"/>
    </source>
</evidence>
<feature type="signal peptide" evidence="1">
    <location>
        <begin position="1"/>
        <end position="20"/>
    </location>
</feature>
<evidence type="ECO:0000256" key="1">
    <source>
        <dbReference type="SAM" id="SignalP"/>
    </source>
</evidence>
<keyword evidence="4" id="KW-1185">Reference proteome</keyword>
<comment type="caution">
    <text evidence="3">The sequence shown here is derived from an EMBL/GenBank/DDBJ whole genome shotgun (WGS) entry which is preliminary data.</text>
</comment>
<organism evidence="3 4">
    <name type="scientific">Flaviaesturariibacter aridisoli</name>
    <dbReference type="NCBI Taxonomy" id="2545761"/>
    <lineage>
        <taxon>Bacteria</taxon>
        <taxon>Pseudomonadati</taxon>
        <taxon>Bacteroidota</taxon>
        <taxon>Chitinophagia</taxon>
        <taxon>Chitinophagales</taxon>
        <taxon>Chitinophagaceae</taxon>
        <taxon>Flaviaestuariibacter</taxon>
    </lineage>
</organism>
<dbReference type="InterPro" id="IPR035986">
    <property type="entry name" value="PKD_dom_sf"/>
</dbReference>